<organism evidence="1 2">
    <name type="scientific">Listeria booriae</name>
    <dbReference type="NCBI Taxonomy" id="1552123"/>
    <lineage>
        <taxon>Bacteria</taxon>
        <taxon>Bacillati</taxon>
        <taxon>Bacillota</taxon>
        <taxon>Bacilli</taxon>
        <taxon>Bacillales</taxon>
        <taxon>Listeriaceae</taxon>
        <taxon>Listeria</taxon>
    </lineage>
</organism>
<dbReference type="Proteomes" id="UP000541955">
    <property type="component" value="Unassembled WGS sequence"/>
</dbReference>
<gene>
    <name evidence="1" type="ORF">HB902_16125</name>
</gene>
<dbReference type="EMBL" id="JAARRW010000010">
    <property type="protein sequence ID" value="MBC1563602.1"/>
    <property type="molecule type" value="Genomic_DNA"/>
</dbReference>
<dbReference type="AlphaFoldDB" id="A0A7X0XMZ8"/>
<accession>A0A7X0XMZ8</accession>
<name>A0A7X0XMZ8_9LIST</name>
<protein>
    <submittedName>
        <fullName evidence="1">Uncharacterized protein</fullName>
    </submittedName>
</protein>
<proteinExistence type="predicted"/>
<dbReference type="RefSeq" id="WP_185430488.1">
    <property type="nucleotide sequence ID" value="NZ_JAARRW010000010.1"/>
</dbReference>
<evidence type="ECO:0000313" key="1">
    <source>
        <dbReference type="EMBL" id="MBC1563602.1"/>
    </source>
</evidence>
<evidence type="ECO:0000313" key="2">
    <source>
        <dbReference type="Proteomes" id="UP000541955"/>
    </source>
</evidence>
<reference evidence="1 2" key="1">
    <citation type="submission" date="2020-03" db="EMBL/GenBank/DDBJ databases">
        <title>Soil Listeria distribution.</title>
        <authorList>
            <person name="Liao J."/>
            <person name="Wiedmann M."/>
        </authorList>
    </citation>
    <scope>NUCLEOTIDE SEQUENCE [LARGE SCALE GENOMIC DNA]</scope>
    <source>
        <strain evidence="1 2">FSL L7-1387</strain>
    </source>
</reference>
<sequence>MQVGPLIKYILSQRGTVLSLEEKKKVLIPRQAPEQMVDTVDILKGLSELEELQLRTVDTTITPDDMDQVPAFLSRLRVDFEENGTPGIIEKRHIKTIYAWPAMQLTVYFCPAKSIYFTHCKIDIHHSNGKPKWVDTIFMTRNEDTVLTYIRREQKMIYCMEVETVQRVRFNGIDEEVELFSKNLKFIEVTTMEKLHDKMEHYHYQSKLKQLRELEAIRSENEKKEGG</sequence>
<comment type="caution">
    <text evidence="1">The sequence shown here is derived from an EMBL/GenBank/DDBJ whole genome shotgun (WGS) entry which is preliminary data.</text>
</comment>